<protein>
    <recommendedName>
        <fullName evidence="3">ASPIC/UnbV domain-containing protein</fullName>
    </recommendedName>
</protein>
<sequence length="588" mass="65252">MGATPNQFHTFHILIYRAMNLLMLMLLINNIACIKEKEPRAKKILDTHQNVATKLNFSEVTKEAGLRNFRHDNGSFGKMWFPEQMGSGCGFIDYNDDGWIDILLVGGGGWAGHTKRDVKALWLYKNNKNGTFTEVTEEAGLGFINTYGLGIVAADYDNDGDQDIYLTSLGRNILLSNQDGIYKDVSQQSGLGNRIEWSSSAIFFDADKDGWLDLYVGNYAMWSPAGDLWCSLDNKTKVYCPPEMYVGIPSRFYHNNGDGTFTDHTQIAGFIPAPGKSLGVVQLDYNNDGWPDLAVANDGERDLLYQNNGDGTFTEKGTKLGMAYGENGEARAGMGIDAGIVDSSGHPSIFVGNFSSEMIGVYRYSGKGWFNDRSALSKIGRTSYLSLTFGLFLFDADLDTDLDLFVGNGHVYPLRTKDQEGITYRQESQLFTNNGNGVFANANQMVAGVLNNKMVVRGAAVGDYDRDGDLDILLTENNGPVHLWRNNIEENNFLRVILDGETSNKDALGARVVVAVDDHKMHRIIRTGSSYLSQSELTASFGLGYHAMVDSLSIFWPSGKRNTFKKIKNNREILIKEGSNLIEEMSRY</sequence>
<dbReference type="InterPro" id="IPR011519">
    <property type="entry name" value="UnbV_ASPIC"/>
</dbReference>
<dbReference type="PANTHER" id="PTHR16026:SF0">
    <property type="entry name" value="CARTILAGE ACIDIC PROTEIN 1"/>
    <property type="match status" value="1"/>
</dbReference>
<dbReference type="InterPro" id="IPR028994">
    <property type="entry name" value="Integrin_alpha_N"/>
</dbReference>
<dbReference type="InterPro" id="IPR013517">
    <property type="entry name" value="FG-GAP"/>
</dbReference>
<proteinExistence type="predicted"/>
<name>A0A381NT72_9ZZZZ</name>
<dbReference type="EMBL" id="UINC01000517">
    <property type="protein sequence ID" value="SUZ56673.1"/>
    <property type="molecule type" value="Genomic_DNA"/>
</dbReference>
<dbReference type="Pfam" id="PF07593">
    <property type="entry name" value="UnbV_ASPIC"/>
    <property type="match status" value="1"/>
</dbReference>
<evidence type="ECO:0000256" key="1">
    <source>
        <dbReference type="ARBA" id="ARBA00022729"/>
    </source>
</evidence>
<keyword evidence="2" id="KW-0472">Membrane</keyword>
<accession>A0A381NT72</accession>
<dbReference type="Gene3D" id="2.130.10.130">
    <property type="entry name" value="Integrin alpha, N-terminal"/>
    <property type="match status" value="2"/>
</dbReference>
<dbReference type="PANTHER" id="PTHR16026">
    <property type="entry name" value="CARTILAGE ACIDIC PROTEIN 1"/>
    <property type="match status" value="1"/>
</dbReference>
<feature type="domain" description="ASPIC/UnbV" evidence="3">
    <location>
        <begin position="507"/>
        <end position="573"/>
    </location>
</feature>
<feature type="transmembrane region" description="Helical" evidence="2">
    <location>
        <begin position="14"/>
        <end position="34"/>
    </location>
</feature>
<dbReference type="AlphaFoldDB" id="A0A381NT72"/>
<keyword evidence="2" id="KW-0812">Transmembrane</keyword>
<evidence type="ECO:0000313" key="4">
    <source>
        <dbReference type="EMBL" id="SUZ56673.1"/>
    </source>
</evidence>
<evidence type="ECO:0000259" key="3">
    <source>
        <dbReference type="Pfam" id="PF07593"/>
    </source>
</evidence>
<dbReference type="InterPro" id="IPR027039">
    <property type="entry name" value="Crtac1"/>
</dbReference>
<organism evidence="4">
    <name type="scientific">marine metagenome</name>
    <dbReference type="NCBI Taxonomy" id="408172"/>
    <lineage>
        <taxon>unclassified sequences</taxon>
        <taxon>metagenomes</taxon>
        <taxon>ecological metagenomes</taxon>
    </lineage>
</organism>
<keyword evidence="1" id="KW-0732">Signal</keyword>
<dbReference type="SUPFAM" id="SSF69318">
    <property type="entry name" value="Integrin alpha N-terminal domain"/>
    <property type="match status" value="1"/>
</dbReference>
<reference evidence="4" key="1">
    <citation type="submission" date="2018-05" db="EMBL/GenBank/DDBJ databases">
        <authorList>
            <person name="Lanie J.A."/>
            <person name="Ng W.-L."/>
            <person name="Kazmierczak K.M."/>
            <person name="Andrzejewski T.M."/>
            <person name="Davidsen T.M."/>
            <person name="Wayne K.J."/>
            <person name="Tettelin H."/>
            <person name="Glass J.I."/>
            <person name="Rusch D."/>
            <person name="Podicherti R."/>
            <person name="Tsui H.-C.T."/>
            <person name="Winkler M.E."/>
        </authorList>
    </citation>
    <scope>NUCLEOTIDE SEQUENCE</scope>
</reference>
<gene>
    <name evidence="4" type="ORF">METZ01_LOCUS9527</name>
</gene>
<dbReference type="Pfam" id="PF13517">
    <property type="entry name" value="FG-GAP_3"/>
    <property type="match status" value="2"/>
</dbReference>
<evidence type="ECO:0000256" key="2">
    <source>
        <dbReference type="SAM" id="Phobius"/>
    </source>
</evidence>
<keyword evidence="2" id="KW-1133">Transmembrane helix</keyword>